<keyword evidence="3" id="KW-1185">Reference proteome</keyword>
<evidence type="ECO:0000259" key="1">
    <source>
        <dbReference type="Pfam" id="PF13648"/>
    </source>
</evidence>
<sequence length="118" mass="13734">MKIVKYLVAIILLISIISCQKIQTEKLIGSWKMKDLVNTTGKNIEDKTTFTKDSLLIFELISNGKTIDKEVANYNLKNNIITVKFKDQNPYAFKILKLNNSEMELLNIKEKRAYRYTK</sequence>
<dbReference type="Proteomes" id="UP001447857">
    <property type="component" value="Chromosome"/>
</dbReference>
<evidence type="ECO:0000313" key="2">
    <source>
        <dbReference type="EMBL" id="WXK49859.1"/>
    </source>
</evidence>
<reference evidence="2 3" key="1">
    <citation type="submission" date="2024-02" db="EMBL/GenBank/DDBJ databases">
        <title>complete genome of Flavobacterium ginsenosidimutans Str. YTB16.</title>
        <authorList>
            <person name="Wang Q."/>
        </authorList>
    </citation>
    <scope>NUCLEOTIDE SEQUENCE [LARGE SCALE GENOMIC DNA]</scope>
    <source>
        <strain evidence="2 3">YTB16</strain>
    </source>
</reference>
<proteinExistence type="predicted"/>
<dbReference type="PROSITE" id="PS51257">
    <property type="entry name" value="PROKAR_LIPOPROTEIN"/>
    <property type="match status" value="1"/>
</dbReference>
<name>A0ABZ2Q6X1_9FLAO</name>
<dbReference type="Gene3D" id="2.40.128.360">
    <property type="match status" value="1"/>
</dbReference>
<dbReference type="EMBL" id="CP147988">
    <property type="protein sequence ID" value="WXK49859.1"/>
    <property type="molecule type" value="Genomic_DNA"/>
</dbReference>
<gene>
    <name evidence="2" type="ORF">V6624_22830</name>
</gene>
<dbReference type="InterPro" id="IPR024311">
    <property type="entry name" value="Lipocalin-like"/>
</dbReference>
<dbReference type="Pfam" id="PF13648">
    <property type="entry name" value="Lipocalin_4"/>
    <property type="match status" value="1"/>
</dbReference>
<protein>
    <submittedName>
        <fullName evidence="2">Lipocalin family protein</fullName>
    </submittedName>
</protein>
<dbReference type="RefSeq" id="WP_338840343.1">
    <property type="nucleotide sequence ID" value="NZ_CP147988.1"/>
</dbReference>
<feature type="domain" description="Lipocalin-like" evidence="1">
    <location>
        <begin position="27"/>
        <end position="105"/>
    </location>
</feature>
<evidence type="ECO:0000313" key="3">
    <source>
        <dbReference type="Proteomes" id="UP001447857"/>
    </source>
</evidence>
<accession>A0ABZ2Q6X1</accession>
<organism evidence="2 3">
    <name type="scientific">Flavobacterium ginsenosidimutans</name>
    <dbReference type="NCBI Taxonomy" id="687844"/>
    <lineage>
        <taxon>Bacteria</taxon>
        <taxon>Pseudomonadati</taxon>
        <taxon>Bacteroidota</taxon>
        <taxon>Flavobacteriia</taxon>
        <taxon>Flavobacteriales</taxon>
        <taxon>Flavobacteriaceae</taxon>
        <taxon>Flavobacterium</taxon>
    </lineage>
</organism>